<reference evidence="2" key="1">
    <citation type="journal article" date="2019" name="Int. J. Syst. Evol. Microbiol.">
        <title>The Global Catalogue of Microorganisms (GCM) 10K type strain sequencing project: providing services to taxonomists for standard genome sequencing and annotation.</title>
        <authorList>
            <consortium name="The Broad Institute Genomics Platform"/>
            <consortium name="The Broad Institute Genome Sequencing Center for Infectious Disease"/>
            <person name="Wu L."/>
            <person name="Ma J."/>
        </authorList>
    </citation>
    <scope>NUCLEOTIDE SEQUENCE [LARGE SCALE GENOMIC DNA]</scope>
    <source>
        <strain evidence="2">JCM 17386</strain>
    </source>
</reference>
<gene>
    <name evidence="1" type="ORF">GCM10022250_07570</name>
</gene>
<protein>
    <submittedName>
        <fullName evidence="1">Uncharacterized protein</fullName>
    </submittedName>
</protein>
<organism evidence="1 2">
    <name type="scientific">Flavobacterium chungbukense</name>
    <dbReference type="NCBI Taxonomy" id="877464"/>
    <lineage>
        <taxon>Bacteria</taxon>
        <taxon>Pseudomonadati</taxon>
        <taxon>Bacteroidota</taxon>
        <taxon>Flavobacteriia</taxon>
        <taxon>Flavobacteriales</taxon>
        <taxon>Flavobacteriaceae</taxon>
        <taxon>Flavobacterium</taxon>
    </lineage>
</organism>
<proteinExistence type="predicted"/>
<comment type="caution">
    <text evidence="1">The sequence shown here is derived from an EMBL/GenBank/DDBJ whole genome shotgun (WGS) entry which is preliminary data.</text>
</comment>
<evidence type="ECO:0000313" key="1">
    <source>
        <dbReference type="EMBL" id="GAA4123681.1"/>
    </source>
</evidence>
<sequence>MRSPVQQILRTNYALFKLLDDNSRKYSWNFNRHHWGNRKIPIKNIIVFINNAPKEQFQFIKILGINELISYIKYFDSNFTTNETESIGDYLLNLSPHNQVTSKLTM</sequence>
<keyword evidence="2" id="KW-1185">Reference proteome</keyword>
<dbReference type="Proteomes" id="UP001501333">
    <property type="component" value="Unassembled WGS sequence"/>
</dbReference>
<dbReference type="EMBL" id="BAABAO010000003">
    <property type="protein sequence ID" value="GAA4123681.1"/>
    <property type="molecule type" value="Genomic_DNA"/>
</dbReference>
<accession>A0ABP7XQ41</accession>
<evidence type="ECO:0000313" key="2">
    <source>
        <dbReference type="Proteomes" id="UP001501333"/>
    </source>
</evidence>
<name>A0ABP7XQ41_9FLAO</name>